<protein>
    <submittedName>
        <fullName evidence="2">Uncharacterized protein</fullName>
    </submittedName>
</protein>
<organism evidence="2 3">
    <name type="scientific">Calycina marina</name>
    <dbReference type="NCBI Taxonomy" id="1763456"/>
    <lineage>
        <taxon>Eukaryota</taxon>
        <taxon>Fungi</taxon>
        <taxon>Dikarya</taxon>
        <taxon>Ascomycota</taxon>
        <taxon>Pezizomycotina</taxon>
        <taxon>Leotiomycetes</taxon>
        <taxon>Helotiales</taxon>
        <taxon>Pezizellaceae</taxon>
        <taxon>Calycina</taxon>
    </lineage>
</organism>
<dbReference type="EMBL" id="MU253784">
    <property type="protein sequence ID" value="KAG9247042.1"/>
    <property type="molecule type" value="Genomic_DNA"/>
</dbReference>
<keyword evidence="1" id="KW-1133">Transmembrane helix</keyword>
<dbReference type="AlphaFoldDB" id="A0A9P7Z837"/>
<keyword evidence="1" id="KW-0472">Membrane</keyword>
<sequence length="169" mass="19538">MIQVARNYPVELLAIRWIIGPEKSQRLPGRRRVIVPFARFRSALLSLDRKRKTWNNRSESVDKIVVLSYVYQYVLSSCKLSAEIVDTASRDIVFSNVDIEVQIPGTQRIVIHQTQTICYGLVMEHMIITTCLYSRVVELGVYLILVAFWSSWQPMQLFYFGSLHDPLAS</sequence>
<reference evidence="2" key="1">
    <citation type="journal article" date="2021" name="IMA Fungus">
        <title>Genomic characterization of three marine fungi, including Emericellopsis atlantica sp. nov. with signatures of a generalist lifestyle and marine biomass degradation.</title>
        <authorList>
            <person name="Hagestad O.C."/>
            <person name="Hou L."/>
            <person name="Andersen J.H."/>
            <person name="Hansen E.H."/>
            <person name="Altermark B."/>
            <person name="Li C."/>
            <person name="Kuhnert E."/>
            <person name="Cox R.J."/>
            <person name="Crous P.W."/>
            <person name="Spatafora J.W."/>
            <person name="Lail K."/>
            <person name="Amirebrahimi M."/>
            <person name="Lipzen A."/>
            <person name="Pangilinan J."/>
            <person name="Andreopoulos W."/>
            <person name="Hayes R.D."/>
            <person name="Ng V."/>
            <person name="Grigoriev I.V."/>
            <person name="Jackson S.A."/>
            <person name="Sutton T.D.S."/>
            <person name="Dobson A.D.W."/>
            <person name="Rama T."/>
        </authorList>
    </citation>
    <scope>NUCLEOTIDE SEQUENCE</scope>
    <source>
        <strain evidence="2">TRa3180A</strain>
    </source>
</reference>
<proteinExistence type="predicted"/>
<name>A0A9P7Z837_9HELO</name>
<feature type="transmembrane region" description="Helical" evidence="1">
    <location>
        <begin position="132"/>
        <end position="152"/>
    </location>
</feature>
<accession>A0A9P7Z837</accession>
<keyword evidence="1" id="KW-0812">Transmembrane</keyword>
<dbReference type="Proteomes" id="UP000887226">
    <property type="component" value="Unassembled WGS sequence"/>
</dbReference>
<evidence type="ECO:0000313" key="3">
    <source>
        <dbReference type="Proteomes" id="UP000887226"/>
    </source>
</evidence>
<gene>
    <name evidence="2" type="ORF">BJ878DRAFT_229666</name>
</gene>
<evidence type="ECO:0000256" key="1">
    <source>
        <dbReference type="SAM" id="Phobius"/>
    </source>
</evidence>
<evidence type="ECO:0000313" key="2">
    <source>
        <dbReference type="EMBL" id="KAG9247042.1"/>
    </source>
</evidence>
<comment type="caution">
    <text evidence="2">The sequence shown here is derived from an EMBL/GenBank/DDBJ whole genome shotgun (WGS) entry which is preliminary data.</text>
</comment>
<keyword evidence="3" id="KW-1185">Reference proteome</keyword>